<proteinExistence type="predicted"/>
<reference evidence="2" key="1">
    <citation type="submission" date="2024-06" db="EMBL/GenBank/DDBJ databases">
        <authorList>
            <person name="Fan A."/>
            <person name="Zhang F.Y."/>
            <person name="Zhang L."/>
        </authorList>
    </citation>
    <scope>NUCLEOTIDE SEQUENCE</scope>
    <source>
        <strain evidence="2">Y61</strain>
    </source>
</reference>
<gene>
    <name evidence="2" type="ORF">ABNN70_10630</name>
</gene>
<dbReference type="InterPro" id="IPR012337">
    <property type="entry name" value="RNaseH-like_sf"/>
</dbReference>
<evidence type="ECO:0000313" key="2">
    <source>
        <dbReference type="EMBL" id="XCJ16143.1"/>
    </source>
</evidence>
<organism evidence="2">
    <name type="scientific">Sporolactobacillus sp. Y61</name>
    <dbReference type="NCBI Taxonomy" id="3160863"/>
    <lineage>
        <taxon>Bacteria</taxon>
        <taxon>Bacillati</taxon>
        <taxon>Bacillota</taxon>
        <taxon>Bacilli</taxon>
        <taxon>Bacillales</taxon>
        <taxon>Sporolactobacillaceae</taxon>
        <taxon>Sporolactobacillus</taxon>
    </lineage>
</organism>
<dbReference type="EMBL" id="CP159510">
    <property type="protein sequence ID" value="XCJ16143.1"/>
    <property type="molecule type" value="Genomic_DNA"/>
</dbReference>
<accession>A0AAU8IDR3</accession>
<dbReference type="InterPro" id="IPR036397">
    <property type="entry name" value="RNaseH_sf"/>
</dbReference>
<keyword evidence="2" id="KW-0808">Transferase</keyword>
<dbReference type="AlphaFoldDB" id="A0AAU8IDR3"/>
<evidence type="ECO:0000259" key="1">
    <source>
        <dbReference type="PROSITE" id="PS50879"/>
    </source>
</evidence>
<name>A0AAU8IDR3_9BACL</name>
<dbReference type="GO" id="GO:0004523">
    <property type="term" value="F:RNA-DNA hybrid ribonuclease activity"/>
    <property type="evidence" value="ECO:0007669"/>
    <property type="project" value="InterPro"/>
</dbReference>
<dbReference type="GO" id="GO:0003964">
    <property type="term" value="F:RNA-directed DNA polymerase activity"/>
    <property type="evidence" value="ECO:0007669"/>
    <property type="project" value="UniProtKB-KW"/>
</dbReference>
<dbReference type="GO" id="GO:0003676">
    <property type="term" value="F:nucleic acid binding"/>
    <property type="evidence" value="ECO:0007669"/>
    <property type="project" value="InterPro"/>
</dbReference>
<feature type="domain" description="RNase H type-1" evidence="1">
    <location>
        <begin position="1"/>
        <end position="128"/>
    </location>
</feature>
<dbReference type="PROSITE" id="PS50879">
    <property type="entry name" value="RNASE_H_1"/>
    <property type="match status" value="1"/>
</dbReference>
<dbReference type="Gene3D" id="3.30.420.10">
    <property type="entry name" value="Ribonuclease H-like superfamily/Ribonuclease H"/>
    <property type="match status" value="1"/>
</dbReference>
<dbReference type="InterPro" id="IPR002156">
    <property type="entry name" value="RNaseH_domain"/>
</dbReference>
<sequence length="140" mass="15700">MIEVFVDGAAGGNPGIAGGGIYINLGDGREIRRTVHLGVLSSNHEAEFATMVAALKFCHEHGYLSAFFRTDSQLVDHAIEIRHVKNSIFAGYLEQAMDLIQHFDLFFCKWIPDEKNRNADQLARQAIREQRIQLSEGDQI</sequence>
<dbReference type="RefSeq" id="WP_129929558.1">
    <property type="nucleotide sequence ID" value="NZ_CP159510.1"/>
</dbReference>
<keyword evidence="2" id="KW-0548">Nucleotidyltransferase</keyword>
<dbReference type="SUPFAM" id="SSF53098">
    <property type="entry name" value="Ribonuclease H-like"/>
    <property type="match status" value="1"/>
</dbReference>
<keyword evidence="2" id="KW-0695">RNA-directed DNA polymerase</keyword>
<dbReference type="Pfam" id="PF13456">
    <property type="entry name" value="RVT_3"/>
    <property type="match status" value="1"/>
</dbReference>
<protein>
    <submittedName>
        <fullName evidence="2">Reverse transcriptase-like protein</fullName>
    </submittedName>
</protein>